<name>A0ABP5EVX4_9ACTN</name>
<evidence type="ECO:0000313" key="3">
    <source>
        <dbReference type="Proteomes" id="UP001501585"/>
    </source>
</evidence>
<organism evidence="2 3">
    <name type="scientific">Nocardiopsis rhodophaea</name>
    <dbReference type="NCBI Taxonomy" id="280238"/>
    <lineage>
        <taxon>Bacteria</taxon>
        <taxon>Bacillati</taxon>
        <taxon>Actinomycetota</taxon>
        <taxon>Actinomycetes</taxon>
        <taxon>Streptosporangiales</taxon>
        <taxon>Nocardiopsidaceae</taxon>
        <taxon>Nocardiopsis</taxon>
    </lineage>
</organism>
<dbReference type="CDD" id="cd02976">
    <property type="entry name" value="NrdH"/>
    <property type="match status" value="1"/>
</dbReference>
<gene>
    <name evidence="2" type="ORF">GCM10009799_38510</name>
</gene>
<protein>
    <recommendedName>
        <fullName evidence="1">Glutaredoxin domain-containing protein</fullName>
    </recommendedName>
</protein>
<sequence>MAETHTETIDFYWRPGCPFCMALRWRLRKERLPLREINIWEDDAAAARVRDITGGDETVPTVVVGSAAMVNPRPAEVVEAVRDQAPRILEQRAQAAAPPARGPRGWWARLSAWCGR</sequence>
<dbReference type="InterPro" id="IPR051548">
    <property type="entry name" value="Grx-like_ET"/>
</dbReference>
<dbReference type="Gene3D" id="3.40.30.10">
    <property type="entry name" value="Glutaredoxin"/>
    <property type="match status" value="1"/>
</dbReference>
<dbReference type="InterPro" id="IPR002109">
    <property type="entry name" value="Glutaredoxin"/>
</dbReference>
<dbReference type="EMBL" id="BAAAPC010000017">
    <property type="protein sequence ID" value="GAA2007246.1"/>
    <property type="molecule type" value="Genomic_DNA"/>
</dbReference>
<dbReference type="InterPro" id="IPR036249">
    <property type="entry name" value="Thioredoxin-like_sf"/>
</dbReference>
<evidence type="ECO:0000313" key="2">
    <source>
        <dbReference type="EMBL" id="GAA2007246.1"/>
    </source>
</evidence>
<dbReference type="Pfam" id="PF00462">
    <property type="entry name" value="Glutaredoxin"/>
    <property type="match status" value="1"/>
</dbReference>
<dbReference type="PANTHER" id="PTHR34386">
    <property type="entry name" value="GLUTAREDOXIN"/>
    <property type="match status" value="1"/>
</dbReference>
<keyword evidence="3" id="KW-1185">Reference proteome</keyword>
<comment type="caution">
    <text evidence="2">The sequence shown here is derived from an EMBL/GenBank/DDBJ whole genome shotgun (WGS) entry which is preliminary data.</text>
</comment>
<dbReference type="RefSeq" id="WP_344164253.1">
    <property type="nucleotide sequence ID" value="NZ_BAAAPC010000017.1"/>
</dbReference>
<dbReference type="SUPFAM" id="SSF52833">
    <property type="entry name" value="Thioredoxin-like"/>
    <property type="match status" value="1"/>
</dbReference>
<evidence type="ECO:0000259" key="1">
    <source>
        <dbReference type="Pfam" id="PF00462"/>
    </source>
</evidence>
<dbReference type="Proteomes" id="UP001501585">
    <property type="component" value="Unassembled WGS sequence"/>
</dbReference>
<reference evidence="3" key="1">
    <citation type="journal article" date="2019" name="Int. J. Syst. Evol. Microbiol.">
        <title>The Global Catalogue of Microorganisms (GCM) 10K type strain sequencing project: providing services to taxonomists for standard genome sequencing and annotation.</title>
        <authorList>
            <consortium name="The Broad Institute Genomics Platform"/>
            <consortium name="The Broad Institute Genome Sequencing Center for Infectious Disease"/>
            <person name="Wu L."/>
            <person name="Ma J."/>
        </authorList>
    </citation>
    <scope>NUCLEOTIDE SEQUENCE [LARGE SCALE GENOMIC DNA]</scope>
    <source>
        <strain evidence="3">JCM 15313</strain>
    </source>
</reference>
<dbReference type="PANTHER" id="PTHR34386:SF1">
    <property type="entry name" value="GLUTAREDOXIN-LIKE PROTEIN NRDH"/>
    <property type="match status" value="1"/>
</dbReference>
<feature type="domain" description="Glutaredoxin" evidence="1">
    <location>
        <begin position="11"/>
        <end position="65"/>
    </location>
</feature>
<proteinExistence type="predicted"/>
<accession>A0ABP5EVX4</accession>
<dbReference type="PROSITE" id="PS51354">
    <property type="entry name" value="GLUTAREDOXIN_2"/>
    <property type="match status" value="1"/>
</dbReference>